<reference evidence="3" key="2">
    <citation type="submission" date="2020-05" db="UniProtKB">
        <authorList>
            <consortium name="EnsemblMetazoa"/>
        </authorList>
    </citation>
    <scope>IDENTIFICATION</scope>
</reference>
<organism evidence="2">
    <name type="scientific">Anopheles sinensis</name>
    <name type="common">Mosquito</name>
    <dbReference type="NCBI Taxonomy" id="74873"/>
    <lineage>
        <taxon>Eukaryota</taxon>
        <taxon>Metazoa</taxon>
        <taxon>Ecdysozoa</taxon>
        <taxon>Arthropoda</taxon>
        <taxon>Hexapoda</taxon>
        <taxon>Insecta</taxon>
        <taxon>Pterygota</taxon>
        <taxon>Neoptera</taxon>
        <taxon>Endopterygota</taxon>
        <taxon>Diptera</taxon>
        <taxon>Nematocera</taxon>
        <taxon>Culicoidea</taxon>
        <taxon>Culicidae</taxon>
        <taxon>Anophelinae</taxon>
        <taxon>Anopheles</taxon>
    </lineage>
</organism>
<evidence type="ECO:0000313" key="3">
    <source>
        <dbReference type="EnsemblMetazoa" id="ASIC004688-PA"/>
    </source>
</evidence>
<feature type="compositionally biased region" description="Basic and acidic residues" evidence="1">
    <location>
        <begin position="7"/>
        <end position="18"/>
    </location>
</feature>
<protein>
    <submittedName>
        <fullName evidence="2 3">Uncharacterized protein</fullName>
    </submittedName>
</protein>
<keyword evidence="4" id="KW-1185">Reference proteome</keyword>
<accession>A0A084VHE6</accession>
<dbReference type="Proteomes" id="UP000030765">
    <property type="component" value="Unassembled WGS sequence"/>
</dbReference>
<evidence type="ECO:0000313" key="4">
    <source>
        <dbReference type="Proteomes" id="UP000030765"/>
    </source>
</evidence>
<dbReference type="EnsemblMetazoa" id="ASIC004688-RA">
    <property type="protein sequence ID" value="ASIC004688-PA"/>
    <property type="gene ID" value="ASIC004688"/>
</dbReference>
<dbReference type="AlphaFoldDB" id="A0A084VHE6"/>
<reference evidence="2 4" key="1">
    <citation type="journal article" date="2014" name="BMC Genomics">
        <title>Genome sequence of Anopheles sinensis provides insight into genetics basis of mosquito competence for malaria parasites.</title>
        <authorList>
            <person name="Zhou D."/>
            <person name="Zhang D."/>
            <person name="Ding G."/>
            <person name="Shi L."/>
            <person name="Hou Q."/>
            <person name="Ye Y."/>
            <person name="Xu Y."/>
            <person name="Zhou H."/>
            <person name="Xiong C."/>
            <person name="Li S."/>
            <person name="Yu J."/>
            <person name="Hong S."/>
            <person name="Yu X."/>
            <person name="Zou P."/>
            <person name="Chen C."/>
            <person name="Chang X."/>
            <person name="Wang W."/>
            <person name="Lv Y."/>
            <person name="Sun Y."/>
            <person name="Ma L."/>
            <person name="Shen B."/>
            <person name="Zhu C."/>
        </authorList>
    </citation>
    <scope>NUCLEOTIDE SEQUENCE [LARGE SCALE GENOMIC DNA]</scope>
</reference>
<feature type="region of interest" description="Disordered" evidence="1">
    <location>
        <begin position="1"/>
        <end position="26"/>
    </location>
</feature>
<dbReference type="EMBL" id="ATLV01013163">
    <property type="status" value="NOT_ANNOTATED_CDS"/>
    <property type="molecule type" value="Genomic_DNA"/>
</dbReference>
<gene>
    <name evidence="2" type="ORF">ZHAS_00004688</name>
</gene>
<dbReference type="EMBL" id="KE524842">
    <property type="protein sequence ID" value="KFB37390.1"/>
    <property type="molecule type" value="Genomic_DNA"/>
</dbReference>
<proteinExistence type="predicted"/>
<sequence>MCGQSQKENEASVRRRPQDQVQTSNPVLLREPEYLLNPGRFGFGSECLTMACNYTIPHVAAEEESAMD</sequence>
<dbReference type="VEuPathDB" id="VectorBase:ASIC004688"/>
<evidence type="ECO:0000256" key="1">
    <source>
        <dbReference type="SAM" id="MobiDB-lite"/>
    </source>
</evidence>
<name>A0A084VHE6_ANOSI</name>
<evidence type="ECO:0000313" key="2">
    <source>
        <dbReference type="EMBL" id="KFB37390.1"/>
    </source>
</evidence>